<dbReference type="InterPro" id="IPR019826">
    <property type="entry name" value="Carboxylesterase_B_AS"/>
</dbReference>
<dbReference type="PROSITE" id="PS00122">
    <property type="entry name" value="CARBOXYLESTERASE_B_1"/>
    <property type="match status" value="1"/>
</dbReference>
<comment type="similarity">
    <text evidence="1 3">Belongs to the type-B carboxylesterase/lipase family.</text>
</comment>
<keyword evidence="6" id="KW-1185">Reference proteome</keyword>
<dbReference type="InterPro" id="IPR029058">
    <property type="entry name" value="AB_hydrolase_fold"/>
</dbReference>
<dbReference type="RefSeq" id="WP_183214351.1">
    <property type="nucleotide sequence ID" value="NZ_JACHOR010000005.1"/>
</dbReference>
<dbReference type="EC" id="3.1.1.-" evidence="3"/>
<dbReference type="Pfam" id="PF00135">
    <property type="entry name" value="COesterase"/>
    <property type="match status" value="1"/>
</dbReference>
<evidence type="ECO:0000313" key="5">
    <source>
        <dbReference type="EMBL" id="MBB5747375.1"/>
    </source>
</evidence>
<dbReference type="Proteomes" id="UP000545037">
    <property type="component" value="Unassembled WGS sequence"/>
</dbReference>
<evidence type="ECO:0000259" key="4">
    <source>
        <dbReference type="Pfam" id="PF00135"/>
    </source>
</evidence>
<dbReference type="InterPro" id="IPR050309">
    <property type="entry name" value="Type-B_Carboxylest/Lipase"/>
</dbReference>
<dbReference type="PANTHER" id="PTHR11559">
    <property type="entry name" value="CARBOXYLESTERASE"/>
    <property type="match status" value="1"/>
</dbReference>
<evidence type="ECO:0000256" key="1">
    <source>
        <dbReference type="ARBA" id="ARBA00005964"/>
    </source>
</evidence>
<keyword evidence="2 3" id="KW-0378">Hydrolase</keyword>
<feature type="chain" id="PRO_5031607807" description="Carboxylic ester hydrolase" evidence="3">
    <location>
        <begin position="26"/>
        <end position="521"/>
    </location>
</feature>
<dbReference type="SUPFAM" id="SSF53474">
    <property type="entry name" value="alpha/beta-Hydrolases"/>
    <property type="match status" value="1"/>
</dbReference>
<reference evidence="5 6" key="1">
    <citation type="submission" date="2020-08" db="EMBL/GenBank/DDBJ databases">
        <title>Genomic Encyclopedia of Type Strains, Phase IV (KMG-IV): sequencing the most valuable type-strain genomes for metagenomic binning, comparative biology and taxonomic classification.</title>
        <authorList>
            <person name="Goeker M."/>
        </authorList>
    </citation>
    <scope>NUCLEOTIDE SEQUENCE [LARGE SCALE GENOMIC DNA]</scope>
    <source>
        <strain evidence="5 6">DSM 4737</strain>
    </source>
</reference>
<gene>
    <name evidence="5" type="ORF">GGR13_002996</name>
</gene>
<protein>
    <recommendedName>
        <fullName evidence="3">Carboxylic ester hydrolase</fullName>
        <ecNumber evidence="3">3.1.1.-</ecNumber>
    </recommendedName>
</protein>
<comment type="caution">
    <text evidence="5">The sequence shown here is derived from an EMBL/GenBank/DDBJ whole genome shotgun (WGS) entry which is preliminary data.</text>
</comment>
<proteinExistence type="inferred from homology"/>
<dbReference type="InterPro" id="IPR019819">
    <property type="entry name" value="Carboxylesterase_B_CS"/>
</dbReference>
<evidence type="ECO:0000313" key="6">
    <source>
        <dbReference type="Proteomes" id="UP000545037"/>
    </source>
</evidence>
<dbReference type="InterPro" id="IPR002018">
    <property type="entry name" value="CarbesteraseB"/>
</dbReference>
<sequence>MITRRSATGLLGLGLAGIATSRARAAPASPVVATRHGPVIGTRDGPTQVFRGIRYGADTAPRRFQPPRRPEPWTTPVEALAYGPACPQNSPEPDQSEDCLFLNVWTPGVDDAARPVMVYVHGGAYATGSGSDPLYDGTRLSRRGDVVVVTLNHRLNLFGHAFLKRLDGTFAASGNAGLLDLILALEWVRDNIAAFGGDPGRVMVFGQSGGGAKIASLMATPAAAGLFHAVATMSGQQVTASGPNNATTRTRAWLAELGLAGDRVAELATTDPARLLQAARITDPVLGYGSLYFGPVVDDLTLTRHPFYPDAPAQSAAIPMIIGNTREETLAFLGPRVAPVDLTWNDLPGRMTPDVLRVDVDPETVIAAYRAMHPDWSPYQVLIRATTAGRSWRAAVIEAEARATAGHPTWVYQLDLAGTLEDGRTGAFHTADIPLVFGTLDTPGSRMMGPDARSVSDRMSDAFIALARTGSPGAVAGQVWPRFDLADRPTMIFDRQTRVEADPRGDERRFFARYPYVQPGT</sequence>
<evidence type="ECO:0000256" key="2">
    <source>
        <dbReference type="ARBA" id="ARBA00022801"/>
    </source>
</evidence>
<dbReference type="AlphaFoldDB" id="A0A7W9CKH5"/>
<accession>A0A7W9CKH5</accession>
<feature type="signal peptide" evidence="3">
    <location>
        <begin position="1"/>
        <end position="25"/>
    </location>
</feature>
<name>A0A7W9CKH5_9CAUL</name>
<feature type="domain" description="Carboxylesterase type B" evidence="4">
    <location>
        <begin position="29"/>
        <end position="506"/>
    </location>
</feature>
<keyword evidence="3" id="KW-0732">Signal</keyword>
<dbReference type="GO" id="GO:0016787">
    <property type="term" value="F:hydrolase activity"/>
    <property type="evidence" value="ECO:0007669"/>
    <property type="project" value="UniProtKB-KW"/>
</dbReference>
<dbReference type="Gene3D" id="3.40.50.1820">
    <property type="entry name" value="alpha/beta hydrolase"/>
    <property type="match status" value="1"/>
</dbReference>
<organism evidence="5 6">
    <name type="scientific">Brevundimonas variabilis</name>
    <dbReference type="NCBI Taxonomy" id="74312"/>
    <lineage>
        <taxon>Bacteria</taxon>
        <taxon>Pseudomonadati</taxon>
        <taxon>Pseudomonadota</taxon>
        <taxon>Alphaproteobacteria</taxon>
        <taxon>Caulobacterales</taxon>
        <taxon>Caulobacteraceae</taxon>
        <taxon>Brevundimonas</taxon>
    </lineage>
</organism>
<dbReference type="PROSITE" id="PS00941">
    <property type="entry name" value="CARBOXYLESTERASE_B_2"/>
    <property type="match status" value="1"/>
</dbReference>
<evidence type="ECO:0000256" key="3">
    <source>
        <dbReference type="RuleBase" id="RU361235"/>
    </source>
</evidence>
<dbReference type="EMBL" id="JACHOR010000005">
    <property type="protein sequence ID" value="MBB5747375.1"/>
    <property type="molecule type" value="Genomic_DNA"/>
</dbReference>